<organism evidence="4 5">
    <name type="scientific">Phyllosticta citribraziliensis</name>
    <dbReference type="NCBI Taxonomy" id="989973"/>
    <lineage>
        <taxon>Eukaryota</taxon>
        <taxon>Fungi</taxon>
        <taxon>Dikarya</taxon>
        <taxon>Ascomycota</taxon>
        <taxon>Pezizomycotina</taxon>
        <taxon>Dothideomycetes</taxon>
        <taxon>Dothideomycetes incertae sedis</taxon>
        <taxon>Botryosphaeriales</taxon>
        <taxon>Phyllostictaceae</taxon>
        <taxon>Phyllosticta</taxon>
    </lineage>
</organism>
<reference evidence="4 5" key="1">
    <citation type="submission" date="2024-04" db="EMBL/GenBank/DDBJ databases">
        <title>Phyllosticta paracitricarpa is synonymous to the EU quarantine fungus P. citricarpa based on phylogenomic analyses.</title>
        <authorList>
            <consortium name="Lawrence Berkeley National Laboratory"/>
            <person name="Van ingen-buijs V.A."/>
            <person name="Van westerhoven A.C."/>
            <person name="Haridas S."/>
            <person name="Skiadas P."/>
            <person name="Martin F."/>
            <person name="Groenewald J.Z."/>
            <person name="Crous P.W."/>
            <person name="Seidl M.F."/>
        </authorList>
    </citation>
    <scope>NUCLEOTIDE SEQUENCE [LARGE SCALE GENOMIC DNA]</scope>
    <source>
        <strain evidence="4 5">CPC 17464</strain>
    </source>
</reference>
<comment type="caution">
    <text evidence="4">The sequence shown here is derived from an EMBL/GenBank/DDBJ whole genome shotgun (WGS) entry which is preliminary data.</text>
</comment>
<dbReference type="GeneID" id="92032536"/>
<feature type="compositionally biased region" description="Polar residues" evidence="2">
    <location>
        <begin position="746"/>
        <end position="757"/>
    </location>
</feature>
<feature type="compositionally biased region" description="Pro residues" evidence="2">
    <location>
        <begin position="819"/>
        <end position="828"/>
    </location>
</feature>
<dbReference type="PANTHER" id="PTHR33112:SF12">
    <property type="entry name" value="HETEROKARYON INCOMPATIBILITY DOMAIN-CONTAINING PROTEIN"/>
    <property type="match status" value="1"/>
</dbReference>
<keyword evidence="5" id="KW-1185">Reference proteome</keyword>
<dbReference type="InterPro" id="IPR010730">
    <property type="entry name" value="HET"/>
</dbReference>
<accession>A0ABR1LVY2</accession>
<keyword evidence="1" id="KW-0175">Coiled coil</keyword>
<dbReference type="EMBL" id="JBBPEH010000004">
    <property type="protein sequence ID" value="KAK7539324.1"/>
    <property type="molecule type" value="Genomic_DNA"/>
</dbReference>
<feature type="coiled-coil region" evidence="1">
    <location>
        <begin position="668"/>
        <end position="695"/>
    </location>
</feature>
<evidence type="ECO:0000259" key="3">
    <source>
        <dbReference type="Pfam" id="PF06985"/>
    </source>
</evidence>
<dbReference type="RefSeq" id="XP_066656595.1">
    <property type="nucleotide sequence ID" value="XM_066799630.1"/>
</dbReference>
<dbReference type="Pfam" id="PF06985">
    <property type="entry name" value="HET"/>
    <property type="match status" value="1"/>
</dbReference>
<protein>
    <submittedName>
        <fullName evidence="4">Heterokaryon incompatibility protein-domain-containing protein</fullName>
    </submittedName>
</protein>
<evidence type="ECO:0000313" key="4">
    <source>
        <dbReference type="EMBL" id="KAK7539324.1"/>
    </source>
</evidence>
<sequence>MVLFAGFLDMAPQTLPLPPDYEDLASSKLPNGDFDVPKREPAVKEEASSRAQAPCPTCRGLDLSVAQFNIQNGQQSGRPRFAKDGGSAKAAPLFSPRYANSRFLLGSYGEIASRAAGCPFCRLVSKSVDKSTLPAGFAGSDLNDTKCFLTWELDGRSIDEKNHTIKARTRRIHIHWDNGAVPDAFAVFLTPRESSNLVTTDANAVWTFSDHFRARKIKQDASKIALIRSWLEQCLHEHEGSCGDRFEREEDEFERVAKAAHFGVLDIVEMRLTSLPPRSKGKSPVNRKKSSAASSSGSSSDDDLDSDAEGSLFEPYVALSYVWGSKEDQQGFEKLLTNLNNVLTRGFRHAIEEDLKGMPKVIQSSVDLVRRLGYRYLWIDSICIVQDSNRSWRWNSQVMDRIYSNAEFTICAADGSNAKAGLVAFDSPEASSEQVIERCAPGVRLMISRDVESQIASSAWNSRAWTFQERLLSRRCLIFTQGRVFFQCRKATFSEDIVASPQASQVSAWSLDLVRSPLVLLNKLEERPVWFYMHCVELFSGRCLTKSTDVLAAFNGVSNLIESAMTGPLCFGLPTSHFDLALLWTPQKALKRRVGGDFPSWSWCGWEGGSASYFSHDFIQDCLENVHQWLISHTWIQWHIRDSQSKLRPLWLTCERVLKDQELRWKGYDSFERSKENMEKGIHEIKRKLDIFKEQKEGPNMRPFDDQRFDVYYYVEGSESGSIDSRTPPPEVRAKTTYYSSRPPEGQQSAAQDYQRTTSHRYQDQDVQTQSHPRYQDYWRGFGDYAYEPYYDRDYQEDKNEHRRTHSPIQREQREGPRFPSPPPPPPPPRRRGQEVRFRSRIGEDMVDSRRRPSPVYLRPAPPRRSTGHGDLRQRADDEWGDEWDYEYDDVGRSRSRNLEDKNDYHRRPRASSPLRYVEREVSPPSPRLRRRAPLEVLEDEEEPRVRSGPRRRRRSEPKLDPYGRRPLEGRRGKQPEFRKRAPESPFAVYGADFSNLYKSEPDSPMLQFWTDSVWLYLIEPSDHNADADPDGGGGESSASKGCGPGLRRYGIADAAGDWCGSIILSEQWARENMHRPRNGGDPAFQFLALSRAKKFTKDECGTWSFYVPLDRQQSEWDLSYVMLVEVQSSVHYRVGVGKVFRHAFRNGAKGKARWEEIVLG</sequence>
<name>A0ABR1LVY2_9PEZI</name>
<gene>
    <name evidence="4" type="ORF">J3D65DRAFT_618224</name>
</gene>
<evidence type="ECO:0000313" key="5">
    <source>
        <dbReference type="Proteomes" id="UP001360953"/>
    </source>
</evidence>
<evidence type="ECO:0000256" key="1">
    <source>
        <dbReference type="SAM" id="Coils"/>
    </source>
</evidence>
<feature type="region of interest" description="Disordered" evidence="2">
    <location>
        <begin position="26"/>
        <end position="49"/>
    </location>
</feature>
<dbReference type="PANTHER" id="PTHR33112">
    <property type="entry name" value="DOMAIN PROTEIN, PUTATIVE-RELATED"/>
    <property type="match status" value="1"/>
</dbReference>
<feature type="domain" description="Heterokaryon incompatibility" evidence="3">
    <location>
        <begin position="316"/>
        <end position="469"/>
    </location>
</feature>
<feature type="region of interest" description="Disordered" evidence="2">
    <location>
        <begin position="797"/>
        <end position="984"/>
    </location>
</feature>
<feature type="region of interest" description="Disordered" evidence="2">
    <location>
        <begin position="275"/>
        <end position="307"/>
    </location>
</feature>
<feature type="compositionally biased region" description="Basic and acidic residues" evidence="2">
    <location>
        <begin position="890"/>
        <end position="906"/>
    </location>
</feature>
<feature type="compositionally biased region" description="Basic and acidic residues" evidence="2">
    <location>
        <begin position="957"/>
        <end position="983"/>
    </location>
</feature>
<feature type="region of interest" description="Disordered" evidence="2">
    <location>
        <begin position="719"/>
        <end position="775"/>
    </location>
</feature>
<evidence type="ECO:0000256" key="2">
    <source>
        <dbReference type="SAM" id="MobiDB-lite"/>
    </source>
</evidence>
<proteinExistence type="predicted"/>
<feature type="compositionally biased region" description="Basic residues" evidence="2">
    <location>
        <begin position="279"/>
        <end position="290"/>
    </location>
</feature>
<feature type="compositionally biased region" description="Basic and acidic residues" evidence="2">
    <location>
        <begin position="868"/>
        <end position="878"/>
    </location>
</feature>
<feature type="compositionally biased region" description="Acidic residues" evidence="2">
    <location>
        <begin position="879"/>
        <end position="889"/>
    </location>
</feature>
<feature type="compositionally biased region" description="Basic and acidic residues" evidence="2">
    <location>
        <begin position="35"/>
        <end position="48"/>
    </location>
</feature>
<dbReference type="Proteomes" id="UP001360953">
    <property type="component" value="Unassembled WGS sequence"/>
</dbReference>
<feature type="compositionally biased region" description="Basic and acidic residues" evidence="2">
    <location>
        <begin position="832"/>
        <end position="851"/>
    </location>
</feature>